<protein>
    <recommendedName>
        <fullName evidence="2">chitin synthase</fullName>
        <ecNumber evidence="2">2.4.1.16</ecNumber>
    </recommendedName>
</protein>
<evidence type="ECO:0000256" key="4">
    <source>
        <dbReference type="ARBA" id="ARBA00022676"/>
    </source>
</evidence>
<dbReference type="EC" id="2.4.1.16" evidence="2"/>
<name>A0A084G3Q3_PSEDA</name>
<dbReference type="GO" id="GO:0005886">
    <property type="term" value="C:plasma membrane"/>
    <property type="evidence" value="ECO:0007669"/>
    <property type="project" value="UniProtKB-SubCell"/>
</dbReference>
<evidence type="ECO:0000313" key="8">
    <source>
        <dbReference type="EMBL" id="KEZ41965.1"/>
    </source>
</evidence>
<feature type="compositionally biased region" description="Basic and acidic residues" evidence="6">
    <location>
        <begin position="177"/>
        <end position="186"/>
    </location>
</feature>
<dbReference type="EMBL" id="JOWA01000104">
    <property type="protein sequence ID" value="KEZ41965.1"/>
    <property type="molecule type" value="Genomic_DNA"/>
</dbReference>
<feature type="region of interest" description="Disordered" evidence="6">
    <location>
        <begin position="221"/>
        <end position="277"/>
    </location>
</feature>
<keyword evidence="5" id="KW-0812">Transmembrane</keyword>
<proteinExistence type="predicted"/>
<feature type="compositionally biased region" description="Polar residues" evidence="6">
    <location>
        <begin position="267"/>
        <end position="276"/>
    </location>
</feature>
<accession>A0A084G3Q3</accession>
<feature type="compositionally biased region" description="Low complexity" evidence="6">
    <location>
        <begin position="190"/>
        <end position="199"/>
    </location>
</feature>
<keyword evidence="3" id="KW-1003">Cell membrane</keyword>
<dbReference type="Pfam" id="PF08407">
    <property type="entry name" value="Chitin_synth_1N"/>
    <property type="match status" value="1"/>
</dbReference>
<keyword evidence="5" id="KW-0472">Membrane</keyword>
<dbReference type="RefSeq" id="XP_016641764.1">
    <property type="nucleotide sequence ID" value="XM_016788611.1"/>
</dbReference>
<keyword evidence="4" id="KW-0808">Transferase</keyword>
<evidence type="ECO:0000313" key="9">
    <source>
        <dbReference type="Proteomes" id="UP000028545"/>
    </source>
</evidence>
<evidence type="ECO:0000256" key="6">
    <source>
        <dbReference type="SAM" id="MobiDB-lite"/>
    </source>
</evidence>
<dbReference type="Proteomes" id="UP000028545">
    <property type="component" value="Unassembled WGS sequence"/>
</dbReference>
<feature type="domain" description="Chitin synthase N-terminal" evidence="7">
    <location>
        <begin position="283"/>
        <end position="352"/>
    </location>
</feature>
<dbReference type="HOGENOM" id="CLU_459380_0_0_1"/>
<dbReference type="VEuPathDB" id="FungiDB:SAPIO_CDS6540"/>
<organism evidence="8 9">
    <name type="scientific">Pseudallescheria apiosperma</name>
    <name type="common">Scedosporium apiospermum</name>
    <dbReference type="NCBI Taxonomy" id="563466"/>
    <lineage>
        <taxon>Eukaryota</taxon>
        <taxon>Fungi</taxon>
        <taxon>Dikarya</taxon>
        <taxon>Ascomycota</taxon>
        <taxon>Pezizomycotina</taxon>
        <taxon>Sordariomycetes</taxon>
        <taxon>Hypocreomycetidae</taxon>
        <taxon>Microascales</taxon>
        <taxon>Microascaceae</taxon>
        <taxon>Scedosporium</taxon>
    </lineage>
</organism>
<dbReference type="GeneID" id="27725612"/>
<evidence type="ECO:0000256" key="2">
    <source>
        <dbReference type="ARBA" id="ARBA00012543"/>
    </source>
</evidence>
<keyword evidence="9" id="KW-1185">Reference proteome</keyword>
<feature type="region of interest" description="Disordered" evidence="6">
    <location>
        <begin position="177"/>
        <end position="199"/>
    </location>
</feature>
<dbReference type="AlphaFoldDB" id="A0A084G3Q3"/>
<dbReference type="GO" id="GO:0004100">
    <property type="term" value="F:chitin synthase activity"/>
    <property type="evidence" value="ECO:0007669"/>
    <property type="project" value="UniProtKB-EC"/>
</dbReference>
<reference evidence="8 9" key="1">
    <citation type="journal article" date="2014" name="Genome Announc.">
        <title>Draft genome sequence of the pathogenic fungus Scedosporium apiospermum.</title>
        <authorList>
            <person name="Vandeputte P."/>
            <person name="Ghamrawi S."/>
            <person name="Rechenmann M."/>
            <person name="Iltis A."/>
            <person name="Giraud S."/>
            <person name="Fleury M."/>
            <person name="Thornton C."/>
            <person name="Delhaes L."/>
            <person name="Meyer W."/>
            <person name="Papon N."/>
            <person name="Bouchara J.P."/>
        </authorList>
    </citation>
    <scope>NUCLEOTIDE SEQUENCE [LARGE SCALE GENOMIC DNA]</scope>
    <source>
        <strain evidence="8 9">IHEM 14462</strain>
    </source>
</reference>
<comment type="subcellular location">
    <subcellularLocation>
        <location evidence="1">Cell membrane</location>
        <topology evidence="1">Multi-pass membrane protein</topology>
    </subcellularLocation>
</comment>
<evidence type="ECO:0000259" key="7">
    <source>
        <dbReference type="Pfam" id="PF08407"/>
    </source>
</evidence>
<dbReference type="OrthoDB" id="524326at2759"/>
<dbReference type="KEGG" id="sapo:SAPIO_CDS6540"/>
<gene>
    <name evidence="8" type="ORF">SAPIO_CDS6540</name>
</gene>
<comment type="caution">
    <text evidence="8">The sequence shown here is derived from an EMBL/GenBank/DDBJ whole genome shotgun (WGS) entry which is preliminary data.</text>
</comment>
<keyword evidence="4" id="KW-0328">Glycosyltransferase</keyword>
<evidence type="ECO:0000256" key="3">
    <source>
        <dbReference type="ARBA" id="ARBA00022475"/>
    </source>
</evidence>
<feature type="compositionally biased region" description="Basic and acidic residues" evidence="6">
    <location>
        <begin position="230"/>
        <end position="266"/>
    </location>
</feature>
<dbReference type="InterPro" id="IPR013616">
    <property type="entry name" value="Chitin_synth_N"/>
</dbReference>
<keyword evidence="5" id="KW-1133">Transmembrane helix</keyword>
<evidence type="ECO:0000256" key="1">
    <source>
        <dbReference type="ARBA" id="ARBA00004651"/>
    </source>
</evidence>
<sequence length="594" mass="66270">MNSDKELPPTISETGSIIRSCQKALAAANYLNHRLDSASRGPDDRLNHVSREILLLRGTLELVQAKASEFPETLVRNHVYNVVSSCNTVIYEAEDLTHPSRWKDAKDRDVERLQGSIQWSTSALRLALEVLALRSAAHEVPRSINLEFKQASTTSEALSSTVTAEVRALPRAVTVRLGERSKDGTSRDSTTTATVNTIATQTNDNYQELRLQIIVGNRERRYPPAPIVDHTQKGAREEGKQTHADKRITENPSEDKHPECGRKDVQPDNTDGSPQNVARKWKSVRDVFLFKGHLILDMPCPRAIRKILEIAPDSRSEYSHLRYSAVTCGGEEFATDPSWKLRSSLFSQPRTTGLFISVAVSKSSDILSALQKIWATFDAMDDRARLRGNSSFKDDWKRRIVHIHCPIYPDEEVQRLFNEIGVRPKTPDRAAFLDVEVDSEVFSETESVGGTGVLWYMYEYTAKLRLTAGHDAGLGKTEYIACLNAKASPVQIIVTNGRRQVDISWGGDISISPPALFRPTWREVRQALSQKLGAKVILYGDGESVAKHFGMDTVEKAWEKGGEFEGMLGDISGERVGNTNKPGLASRSKRWLFG</sequence>
<evidence type="ECO:0000256" key="5">
    <source>
        <dbReference type="ARBA" id="ARBA00022989"/>
    </source>
</evidence>